<dbReference type="InterPro" id="IPR002645">
    <property type="entry name" value="STAS_dom"/>
</dbReference>
<comment type="caution">
    <text evidence="3">The sequence shown here is derived from an EMBL/GenBank/DDBJ whole genome shotgun (WGS) entry which is preliminary data.</text>
</comment>
<evidence type="ECO:0000256" key="1">
    <source>
        <dbReference type="SAM" id="MobiDB-lite"/>
    </source>
</evidence>
<dbReference type="EMBL" id="NSJV01000438">
    <property type="protein sequence ID" value="PAU46624.1"/>
    <property type="molecule type" value="Genomic_DNA"/>
</dbReference>
<dbReference type="Gene3D" id="3.30.750.24">
    <property type="entry name" value="STAS domain"/>
    <property type="match status" value="1"/>
</dbReference>
<evidence type="ECO:0000313" key="3">
    <source>
        <dbReference type="EMBL" id="PAU46624.1"/>
    </source>
</evidence>
<feature type="domain" description="STAS" evidence="2">
    <location>
        <begin position="6"/>
        <end position="83"/>
    </location>
</feature>
<accession>A0A2A2D514</accession>
<proteinExistence type="predicted"/>
<dbReference type="SUPFAM" id="SSF52091">
    <property type="entry name" value="SpoIIaa-like"/>
    <property type="match status" value="1"/>
</dbReference>
<feature type="region of interest" description="Disordered" evidence="1">
    <location>
        <begin position="112"/>
        <end position="135"/>
    </location>
</feature>
<reference evidence="3 4" key="1">
    <citation type="submission" date="2017-08" db="EMBL/GenBank/DDBJ databases">
        <title>Genome sequence of Streptomyces albireticuli NRRL B-1670.</title>
        <authorList>
            <person name="Graham D.E."/>
            <person name="Mahan K.M."/>
            <person name="Klingeman D.M."/>
            <person name="Hettich R.L."/>
            <person name="Parry R.J."/>
            <person name="Spain J.C."/>
        </authorList>
    </citation>
    <scope>NUCLEOTIDE SEQUENCE [LARGE SCALE GENOMIC DNA]</scope>
    <source>
        <strain evidence="3 4">NRRL B-1670</strain>
    </source>
</reference>
<dbReference type="Pfam" id="PF01740">
    <property type="entry name" value="STAS"/>
    <property type="match status" value="1"/>
</dbReference>
<keyword evidence="4" id="KW-1185">Reference proteome</keyword>
<evidence type="ECO:0000259" key="2">
    <source>
        <dbReference type="Pfam" id="PF01740"/>
    </source>
</evidence>
<dbReference type="RefSeq" id="WP_095582862.1">
    <property type="nucleotide sequence ID" value="NZ_JAJQQS010000018.1"/>
</dbReference>
<organism evidence="3 4">
    <name type="scientific">Streptomyces albireticuli</name>
    <dbReference type="NCBI Taxonomy" id="1940"/>
    <lineage>
        <taxon>Bacteria</taxon>
        <taxon>Bacillati</taxon>
        <taxon>Actinomycetota</taxon>
        <taxon>Actinomycetes</taxon>
        <taxon>Kitasatosporales</taxon>
        <taxon>Streptomycetaceae</taxon>
        <taxon>Streptomyces</taxon>
    </lineage>
</organism>
<protein>
    <recommendedName>
        <fullName evidence="2">STAS domain-containing protein</fullName>
    </recommendedName>
</protein>
<sequence>MTIEWSYTVHDSLGVLALSGYLGAQAAGRFGGAVGWAAARGTGPLILDLARLNGWSVAGQHAIAEAALHLTAHGRPLALAAIPADGSLVPDAAQPPVPVHPDLTAALASYRSPANTSGQRQWHTTAWPQDTPRVN</sequence>
<dbReference type="AlphaFoldDB" id="A0A2A2D514"/>
<gene>
    <name evidence="3" type="ORF">CK936_23090</name>
</gene>
<dbReference type="CDD" id="cd07043">
    <property type="entry name" value="STAS_anti-anti-sigma_factors"/>
    <property type="match status" value="1"/>
</dbReference>
<dbReference type="Proteomes" id="UP000218944">
    <property type="component" value="Unassembled WGS sequence"/>
</dbReference>
<name>A0A2A2D514_9ACTN</name>
<evidence type="ECO:0000313" key="4">
    <source>
        <dbReference type="Proteomes" id="UP000218944"/>
    </source>
</evidence>
<dbReference type="InterPro" id="IPR036513">
    <property type="entry name" value="STAS_dom_sf"/>
</dbReference>